<dbReference type="AlphaFoldDB" id="A0A559KI94"/>
<dbReference type="Proteomes" id="UP000317036">
    <property type="component" value="Unassembled WGS sequence"/>
</dbReference>
<dbReference type="InterPro" id="IPR007877">
    <property type="entry name" value="DUF707"/>
</dbReference>
<dbReference type="EMBL" id="VNJI01000001">
    <property type="protein sequence ID" value="TVY11829.1"/>
    <property type="molecule type" value="Genomic_DNA"/>
</dbReference>
<dbReference type="OrthoDB" id="2938920at2"/>
<protein>
    <submittedName>
        <fullName evidence="2">DUF707 domain-containing protein</fullName>
    </submittedName>
</protein>
<dbReference type="Pfam" id="PF05212">
    <property type="entry name" value="DUF707"/>
    <property type="match status" value="1"/>
</dbReference>
<evidence type="ECO:0000256" key="1">
    <source>
        <dbReference type="SAM" id="MobiDB-lite"/>
    </source>
</evidence>
<sequence>MKGKGMPGSCGVEKRLGGKGMGNHRYLVIARVGDGSLHREWLQPAEHKNFDLCLSYYGNEPGRYANECDYYVESKGPKFIKLHELIQSLGSLVFQYDAIWLPDDDISTNAYNISRMFQIFSEQNLQLAQPALTKHAFFQVTVRHIDYKLRYTKFVEVMVPIFSREALQICWPTFNKSLTGWGLEHVWAKLLGYPNKKMAIIDETPVKHTRPAGGGELYRNIEAEYGINVWQNTENLLNEYGIVAPPPHEITFYGGIKLWNPIGAKRAPAKKVRGRRSKRRGRPLRRKGSAGRKRRLYRPGRAISRRSGLKFGGRGKAAARSKRMNTKFKAA</sequence>
<feature type="region of interest" description="Disordered" evidence="1">
    <location>
        <begin position="267"/>
        <end position="331"/>
    </location>
</feature>
<evidence type="ECO:0000313" key="2">
    <source>
        <dbReference type="EMBL" id="TVY11829.1"/>
    </source>
</evidence>
<organism evidence="2 3">
    <name type="scientific">Paenibacillus cremeus</name>
    <dbReference type="NCBI Taxonomy" id="2163881"/>
    <lineage>
        <taxon>Bacteria</taxon>
        <taxon>Bacillati</taxon>
        <taxon>Bacillota</taxon>
        <taxon>Bacilli</taxon>
        <taxon>Bacillales</taxon>
        <taxon>Paenibacillaceae</taxon>
        <taxon>Paenibacillus</taxon>
    </lineage>
</organism>
<keyword evidence="3" id="KW-1185">Reference proteome</keyword>
<dbReference type="PANTHER" id="PTHR31210:SF43">
    <property type="entry name" value="STORAGE PROTEIN-RELATED"/>
    <property type="match status" value="1"/>
</dbReference>
<accession>A0A559KI94</accession>
<comment type="caution">
    <text evidence="2">The sequence shown here is derived from an EMBL/GenBank/DDBJ whole genome shotgun (WGS) entry which is preliminary data.</text>
</comment>
<feature type="compositionally biased region" description="Basic residues" evidence="1">
    <location>
        <begin position="317"/>
        <end position="331"/>
    </location>
</feature>
<gene>
    <name evidence="2" type="ORF">FPZ49_00610</name>
</gene>
<dbReference type="PANTHER" id="PTHR31210">
    <property type="entry name" value="OS06G0731900 PROTEIN"/>
    <property type="match status" value="1"/>
</dbReference>
<name>A0A559KI94_9BACL</name>
<proteinExistence type="predicted"/>
<reference evidence="2 3" key="1">
    <citation type="submission" date="2019-07" db="EMBL/GenBank/DDBJ databases">
        <authorList>
            <person name="Kim J."/>
        </authorList>
    </citation>
    <scope>NUCLEOTIDE SEQUENCE [LARGE SCALE GENOMIC DNA]</scope>
    <source>
        <strain evidence="2 3">JC52</strain>
    </source>
</reference>
<evidence type="ECO:0000313" key="3">
    <source>
        <dbReference type="Proteomes" id="UP000317036"/>
    </source>
</evidence>
<feature type="compositionally biased region" description="Basic residues" evidence="1">
    <location>
        <begin position="267"/>
        <end position="308"/>
    </location>
</feature>